<evidence type="ECO:0000256" key="4">
    <source>
        <dbReference type="SAM" id="Coils"/>
    </source>
</evidence>
<evidence type="ECO:0000256" key="2">
    <source>
        <dbReference type="ARBA" id="ARBA00012438"/>
    </source>
</evidence>
<gene>
    <name evidence="7" type="ORF">OM075_13195</name>
</gene>
<dbReference type="FunFam" id="2.60.40.10:FF:000791">
    <property type="entry name" value="Two-component system sensor histidine kinase/response regulator"/>
    <property type="match status" value="1"/>
</dbReference>
<name>A0AAE3M5C8_9BACT</name>
<dbReference type="PANTHER" id="PTHR43547">
    <property type="entry name" value="TWO-COMPONENT HISTIDINE KINASE"/>
    <property type="match status" value="1"/>
</dbReference>
<dbReference type="Gene3D" id="2.60.40.10">
    <property type="entry name" value="Immunoglobulins"/>
    <property type="match status" value="1"/>
</dbReference>
<comment type="catalytic activity">
    <reaction evidence="1">
        <text>ATP + protein L-histidine = ADP + protein N-phospho-L-histidine.</text>
        <dbReference type="EC" id="2.7.13.3"/>
    </reaction>
</comment>
<evidence type="ECO:0000256" key="3">
    <source>
        <dbReference type="ARBA" id="ARBA00022553"/>
    </source>
</evidence>
<dbReference type="SUPFAM" id="SSF47384">
    <property type="entry name" value="Homodimeric domain of signal transducing histidine kinase"/>
    <property type="match status" value="1"/>
</dbReference>
<dbReference type="EC" id="2.7.13.3" evidence="2"/>
<dbReference type="Gene3D" id="2.130.10.10">
    <property type="entry name" value="YVTN repeat-like/Quinoprotein amine dehydrogenase"/>
    <property type="match status" value="2"/>
</dbReference>
<dbReference type="CDD" id="cd00082">
    <property type="entry name" value="HisKA"/>
    <property type="match status" value="1"/>
</dbReference>
<sequence length="957" mass="109919">MRGKLTLLVLIVALNIFAKNNPVLNFKYFDKKNGLISAYINDIEEDSKGFIWISSKGGLNRLIGEKIVSYYYNLNDSTTIPGSNILCLYNDSKDQLWVSGYEGISIYNEKLDNFIRMASPKYPNGLKEFNVVKFIEDANQKLYVASLKRVYLYIPEKKSFIEVAHVPNGNIQDFIITNDQQIWIGTDDYPGLYVYNLNSPEQRLDNHNIFHQNFNFITSITFKNNIVYWGTRQDGVYSYNPKNHQLKHFLNDVPDSNNIVFIGTDNTNQIWTCDYTGIKLFDETKGTFYGYYPDRSNTSIKENAKRIFQDSQGNYWVLHHPGGVGLSIKQKGFLNINNLPKETMYTTSRDCANFIKDDDGNLWIGSFGGTIDIFDKNQNIIHRFNAGARGLSKGSILHLGKSKNNTILVAIYNAGLFEYNKAKNVFEKYNPNTKKTFSNQDIRSSVIDDNKFWIATHGKGIDCLKNGKIINYNSLNSNLTNDWTNQLLISSKGDLWVATSWGISILKKGEVDFQRIYSSNEFNNGLTNNHIVCLFEDRRNNIWVGTERGLCKYNEDTQNFTSFFPNENICAIADDNYGNIWFTTTSNLIQLNPITNESLVFDDLDGIKVTEFIPKSTFCDIATNTIYFGGVDGGIIFNPDHLLHNITPPEIEFTSLKLFNKEVNYIDNPEIISQSIYNTKEISLKYYQNVFTVSFESNNFINQDKNLFSYKLEGFDKEWILNGSKKEVTYTNIAPGKYTFKVKSCNNDGVWNNKPKELIINIIPPWYKRAVTHYVVVLILVVLIFILVKIRTRHLEIQQHILQRQVNDKTKELVESNNELQTQAEYLLELNEKLEERQTKIERQSAILKSQAQNLSKANKELKVLNETKDRLFSIISHDLISPFNSILGLTELLKDDSAEINPKEQKLLAHKINSSAQRVFNLLQNLLIWSKTQSDAVIFNPKPIILYRVISDAIAL</sequence>
<keyword evidence="8" id="KW-1185">Reference proteome</keyword>
<dbReference type="AlphaFoldDB" id="A0AAE3M5C8"/>
<evidence type="ECO:0000256" key="5">
    <source>
        <dbReference type="SAM" id="Phobius"/>
    </source>
</evidence>
<dbReference type="Pfam" id="PF07495">
    <property type="entry name" value="Y_Y_Y"/>
    <property type="match status" value="1"/>
</dbReference>
<keyword evidence="5" id="KW-0472">Membrane</keyword>
<dbReference type="GO" id="GO:0000155">
    <property type="term" value="F:phosphorelay sensor kinase activity"/>
    <property type="evidence" value="ECO:0007669"/>
    <property type="project" value="InterPro"/>
</dbReference>
<dbReference type="Pfam" id="PF00512">
    <property type="entry name" value="HisKA"/>
    <property type="match status" value="1"/>
</dbReference>
<dbReference type="InterPro" id="IPR015943">
    <property type="entry name" value="WD40/YVTN_repeat-like_dom_sf"/>
</dbReference>
<evidence type="ECO:0000313" key="7">
    <source>
        <dbReference type="EMBL" id="MCW3787429.1"/>
    </source>
</evidence>
<organism evidence="7 8">
    <name type="scientific">Plebeiibacterium sediminum</name>
    <dbReference type="NCBI Taxonomy" id="2992112"/>
    <lineage>
        <taxon>Bacteria</taxon>
        <taxon>Pseudomonadati</taxon>
        <taxon>Bacteroidota</taxon>
        <taxon>Bacteroidia</taxon>
        <taxon>Marinilabiliales</taxon>
        <taxon>Marinilabiliaceae</taxon>
        <taxon>Plebeiibacterium</taxon>
    </lineage>
</organism>
<dbReference type="InterPro" id="IPR003661">
    <property type="entry name" value="HisK_dim/P_dom"/>
</dbReference>
<reference evidence="7" key="1">
    <citation type="submission" date="2022-10" db="EMBL/GenBank/DDBJ databases">
        <authorList>
            <person name="Yu W.X."/>
        </authorList>
    </citation>
    <scope>NUCLEOTIDE SEQUENCE</scope>
    <source>
        <strain evidence="7">AAT</strain>
    </source>
</reference>
<proteinExistence type="predicted"/>
<evidence type="ECO:0000313" key="8">
    <source>
        <dbReference type="Proteomes" id="UP001209229"/>
    </source>
</evidence>
<dbReference type="SUPFAM" id="SSF101898">
    <property type="entry name" value="NHL repeat"/>
    <property type="match status" value="1"/>
</dbReference>
<feature type="domain" description="Signal transduction histidine kinase dimerisation/phosphoacceptor" evidence="6">
    <location>
        <begin position="868"/>
        <end position="936"/>
    </location>
</feature>
<dbReference type="InterPro" id="IPR011123">
    <property type="entry name" value="Y_Y_Y"/>
</dbReference>
<dbReference type="SMART" id="SM00388">
    <property type="entry name" value="HisKA"/>
    <property type="match status" value="1"/>
</dbReference>
<keyword evidence="3" id="KW-0597">Phosphoprotein</keyword>
<accession>A0AAE3M5C8</accession>
<dbReference type="Pfam" id="PF07494">
    <property type="entry name" value="Reg_prop"/>
    <property type="match status" value="2"/>
</dbReference>
<keyword evidence="5" id="KW-1133">Transmembrane helix</keyword>
<evidence type="ECO:0000259" key="6">
    <source>
        <dbReference type="SMART" id="SM00388"/>
    </source>
</evidence>
<evidence type="ECO:0000256" key="1">
    <source>
        <dbReference type="ARBA" id="ARBA00000085"/>
    </source>
</evidence>
<feature type="transmembrane region" description="Helical" evidence="5">
    <location>
        <begin position="771"/>
        <end position="788"/>
    </location>
</feature>
<keyword evidence="5" id="KW-0812">Transmembrane</keyword>
<dbReference type="SUPFAM" id="SSF63829">
    <property type="entry name" value="Calcium-dependent phosphotriesterase"/>
    <property type="match status" value="1"/>
</dbReference>
<feature type="coiled-coil region" evidence="4">
    <location>
        <begin position="817"/>
        <end position="868"/>
    </location>
</feature>
<dbReference type="InterPro" id="IPR011110">
    <property type="entry name" value="Reg_prop"/>
</dbReference>
<dbReference type="PANTHER" id="PTHR43547:SF2">
    <property type="entry name" value="HYBRID SIGNAL TRANSDUCTION HISTIDINE KINASE C"/>
    <property type="match status" value="1"/>
</dbReference>
<dbReference type="InterPro" id="IPR036097">
    <property type="entry name" value="HisK_dim/P_sf"/>
</dbReference>
<comment type="caution">
    <text evidence="7">The sequence shown here is derived from an EMBL/GenBank/DDBJ whole genome shotgun (WGS) entry which is preliminary data.</text>
</comment>
<dbReference type="RefSeq" id="WP_301190994.1">
    <property type="nucleotide sequence ID" value="NZ_JAPDPJ010000029.1"/>
</dbReference>
<protein>
    <recommendedName>
        <fullName evidence="2">histidine kinase</fullName>
        <ecNumber evidence="2">2.7.13.3</ecNumber>
    </recommendedName>
</protein>
<keyword evidence="4" id="KW-0175">Coiled coil</keyword>
<dbReference type="Proteomes" id="UP001209229">
    <property type="component" value="Unassembled WGS sequence"/>
</dbReference>
<dbReference type="Gene3D" id="1.10.287.130">
    <property type="match status" value="1"/>
</dbReference>
<dbReference type="EMBL" id="JAPDPJ010000029">
    <property type="protein sequence ID" value="MCW3787429.1"/>
    <property type="molecule type" value="Genomic_DNA"/>
</dbReference>
<dbReference type="InterPro" id="IPR013783">
    <property type="entry name" value="Ig-like_fold"/>
</dbReference>